<dbReference type="EMBL" id="BK014662">
    <property type="protein sequence ID" value="DAD66504.1"/>
    <property type="molecule type" value="Genomic_DNA"/>
</dbReference>
<reference evidence="1" key="1">
    <citation type="journal article" date="2021" name="Proc. Natl. Acad. Sci. U.S.A.">
        <title>A Catalog of Tens of Thousands of Viruses from Human Metagenomes Reveals Hidden Associations with Chronic Diseases.</title>
        <authorList>
            <person name="Tisza M.J."/>
            <person name="Buck C.B."/>
        </authorList>
    </citation>
    <scope>NUCLEOTIDE SEQUENCE</scope>
    <source>
        <strain evidence="1">CtPuP5</strain>
    </source>
</reference>
<proteinExistence type="predicted"/>
<organism evidence="1">
    <name type="scientific">Myoviridae sp. ctPuP5</name>
    <dbReference type="NCBI Taxonomy" id="2823543"/>
    <lineage>
        <taxon>Viruses</taxon>
        <taxon>Duplodnaviria</taxon>
        <taxon>Heunggongvirae</taxon>
        <taxon>Uroviricota</taxon>
        <taxon>Caudoviricetes</taxon>
    </lineage>
</organism>
<protein>
    <submittedName>
        <fullName evidence="1">Uncharacterized protein</fullName>
    </submittedName>
</protein>
<sequence length="32" mass="3849">MWFENNYLSLQSVLKTNSSLTCWKPKNIIFKD</sequence>
<accession>A0A8S5L9C0</accession>
<evidence type="ECO:0000313" key="1">
    <source>
        <dbReference type="EMBL" id="DAD66504.1"/>
    </source>
</evidence>
<name>A0A8S5L9C0_9CAUD</name>